<keyword evidence="12" id="KW-1185">Reference proteome</keyword>
<evidence type="ECO:0000256" key="7">
    <source>
        <dbReference type="ARBA" id="ARBA00023098"/>
    </source>
</evidence>
<dbReference type="GO" id="GO:0009922">
    <property type="term" value="F:fatty acid elongase activity"/>
    <property type="evidence" value="ECO:0007669"/>
    <property type="project" value="UniProtKB-EC"/>
</dbReference>
<dbReference type="Proteomes" id="UP000198287">
    <property type="component" value="Unassembled WGS sequence"/>
</dbReference>
<comment type="caution">
    <text evidence="11">The sequence shown here is derived from an EMBL/GenBank/DDBJ whole genome shotgun (WGS) entry which is preliminary data.</text>
</comment>
<keyword evidence="6 10" id="KW-1133">Transmembrane helix</keyword>
<dbReference type="EMBL" id="LNIX01000001">
    <property type="protein sequence ID" value="OXA62708.1"/>
    <property type="molecule type" value="Genomic_DNA"/>
</dbReference>
<dbReference type="GO" id="GO:0042761">
    <property type="term" value="P:very long-chain fatty acid biosynthetic process"/>
    <property type="evidence" value="ECO:0007669"/>
    <property type="project" value="TreeGrafter"/>
</dbReference>
<dbReference type="GO" id="GO:0005789">
    <property type="term" value="C:endoplasmic reticulum membrane"/>
    <property type="evidence" value="ECO:0007669"/>
    <property type="project" value="TreeGrafter"/>
</dbReference>
<keyword evidence="2 10" id="KW-0444">Lipid biosynthesis</keyword>
<comment type="catalytic activity">
    <reaction evidence="10">
        <text>a very-long-chain acyl-CoA + malonyl-CoA + H(+) = a very-long-chain 3-oxoacyl-CoA + CO2 + CoA</text>
        <dbReference type="Rhea" id="RHEA:32727"/>
        <dbReference type="ChEBI" id="CHEBI:15378"/>
        <dbReference type="ChEBI" id="CHEBI:16526"/>
        <dbReference type="ChEBI" id="CHEBI:57287"/>
        <dbReference type="ChEBI" id="CHEBI:57384"/>
        <dbReference type="ChEBI" id="CHEBI:90725"/>
        <dbReference type="ChEBI" id="CHEBI:90736"/>
        <dbReference type="EC" id="2.3.1.199"/>
    </reaction>
</comment>
<keyword evidence="3 10" id="KW-0808">Transferase</keyword>
<feature type="transmembrane region" description="Helical" evidence="10">
    <location>
        <begin position="188"/>
        <end position="208"/>
    </location>
</feature>
<comment type="subcellular location">
    <subcellularLocation>
        <location evidence="1">Membrane</location>
        <topology evidence="1">Multi-pass membrane protein</topology>
    </subcellularLocation>
</comment>
<evidence type="ECO:0000256" key="2">
    <source>
        <dbReference type="ARBA" id="ARBA00022516"/>
    </source>
</evidence>
<evidence type="ECO:0000256" key="1">
    <source>
        <dbReference type="ARBA" id="ARBA00004141"/>
    </source>
</evidence>
<dbReference type="InterPro" id="IPR030457">
    <property type="entry name" value="ELO_CS"/>
</dbReference>
<keyword evidence="5 10" id="KW-0276">Fatty acid metabolism</keyword>
<keyword evidence="9 10" id="KW-0275">Fatty acid biosynthesis</keyword>
<sequence>MDAATAHQSLGGERVPPFQLEHKEMIAMPNYTNMLKFERDFNKFESKVWMEENWTISFYYVGAYLLFIFLGQQYMQNRPRFELKKPLIVWNLALAAFSIFGAFRSVPELLFIFNRPNGFHHTVCYPSWGQNQAWQLWTFLFVTSKALELGDTVFIVLRKQPLIFLHWYHHVTVLLYSWYSYSEFIAPARWYVTTNFVIHSFMYSYYFLRALRVYIPKPIAVAITSLQLVQMIVGVIVNVHAYFAKARGETCDVSDQNIQLSLIMYSSYFVLFARFFYKAYLRKAASSKSKSKAQ</sequence>
<evidence type="ECO:0000256" key="9">
    <source>
        <dbReference type="ARBA" id="ARBA00023160"/>
    </source>
</evidence>
<dbReference type="InterPro" id="IPR002076">
    <property type="entry name" value="ELO_fam"/>
</dbReference>
<dbReference type="OrthoDB" id="10259681at2759"/>
<comment type="similarity">
    <text evidence="10">Belongs to the ELO family.</text>
</comment>
<protein>
    <recommendedName>
        <fullName evidence="10">Elongation of very long chain fatty acids protein</fullName>
        <ecNumber evidence="10">2.3.1.199</ecNumber>
    </recommendedName>
    <alternativeName>
        <fullName evidence="10">Very-long-chain 3-oxoacyl-CoA synthase</fullName>
    </alternativeName>
</protein>
<evidence type="ECO:0000256" key="10">
    <source>
        <dbReference type="RuleBase" id="RU361115"/>
    </source>
</evidence>
<evidence type="ECO:0000256" key="6">
    <source>
        <dbReference type="ARBA" id="ARBA00022989"/>
    </source>
</evidence>
<feature type="transmembrane region" description="Helical" evidence="10">
    <location>
        <begin position="87"/>
        <end position="106"/>
    </location>
</feature>
<dbReference type="PANTHER" id="PTHR11157">
    <property type="entry name" value="FATTY ACID ACYL TRANSFERASE-RELATED"/>
    <property type="match status" value="1"/>
</dbReference>
<feature type="transmembrane region" description="Helical" evidence="10">
    <location>
        <begin position="56"/>
        <end position="75"/>
    </location>
</feature>
<reference evidence="11 12" key="1">
    <citation type="submission" date="2015-12" db="EMBL/GenBank/DDBJ databases">
        <title>The genome of Folsomia candida.</title>
        <authorList>
            <person name="Faddeeva A."/>
            <person name="Derks M.F."/>
            <person name="Anvar Y."/>
            <person name="Smit S."/>
            <person name="Van Straalen N."/>
            <person name="Roelofs D."/>
        </authorList>
    </citation>
    <scope>NUCLEOTIDE SEQUENCE [LARGE SCALE GENOMIC DNA]</scope>
    <source>
        <strain evidence="11 12">VU population</strain>
        <tissue evidence="11">Whole body</tissue>
    </source>
</reference>
<dbReference type="GO" id="GO:0034626">
    <property type="term" value="P:fatty acid elongation, polyunsaturated fatty acid"/>
    <property type="evidence" value="ECO:0007669"/>
    <property type="project" value="TreeGrafter"/>
</dbReference>
<keyword evidence="8 10" id="KW-0472">Membrane</keyword>
<dbReference type="PROSITE" id="PS01188">
    <property type="entry name" value="ELO"/>
    <property type="match status" value="1"/>
</dbReference>
<accession>A0A226EZU5</accession>
<dbReference type="OMA" id="MQANWSK"/>
<evidence type="ECO:0000256" key="3">
    <source>
        <dbReference type="ARBA" id="ARBA00022679"/>
    </source>
</evidence>
<gene>
    <name evidence="11" type="ORF">Fcan01_01913</name>
</gene>
<dbReference type="GO" id="GO:0019367">
    <property type="term" value="P:fatty acid elongation, saturated fatty acid"/>
    <property type="evidence" value="ECO:0007669"/>
    <property type="project" value="TreeGrafter"/>
</dbReference>
<proteinExistence type="inferred from homology"/>
<dbReference type="EC" id="2.3.1.199" evidence="10"/>
<feature type="transmembrane region" description="Helical" evidence="10">
    <location>
        <begin position="263"/>
        <end position="281"/>
    </location>
</feature>
<name>A0A226EZU5_FOLCA</name>
<evidence type="ECO:0000313" key="12">
    <source>
        <dbReference type="Proteomes" id="UP000198287"/>
    </source>
</evidence>
<evidence type="ECO:0000256" key="8">
    <source>
        <dbReference type="ARBA" id="ARBA00023136"/>
    </source>
</evidence>
<dbReference type="GO" id="GO:0030148">
    <property type="term" value="P:sphingolipid biosynthetic process"/>
    <property type="evidence" value="ECO:0007669"/>
    <property type="project" value="TreeGrafter"/>
</dbReference>
<dbReference type="GO" id="GO:0034625">
    <property type="term" value="P:fatty acid elongation, monounsaturated fatty acid"/>
    <property type="evidence" value="ECO:0007669"/>
    <property type="project" value="TreeGrafter"/>
</dbReference>
<evidence type="ECO:0000313" key="11">
    <source>
        <dbReference type="EMBL" id="OXA62708.1"/>
    </source>
</evidence>
<dbReference type="PANTHER" id="PTHR11157:SF17">
    <property type="entry name" value="ELONGATION OF VERY LONG CHAIN FATTY ACIDS PROTEIN 6"/>
    <property type="match status" value="1"/>
</dbReference>
<keyword evidence="4 10" id="KW-0812">Transmembrane</keyword>
<evidence type="ECO:0000256" key="5">
    <source>
        <dbReference type="ARBA" id="ARBA00022832"/>
    </source>
</evidence>
<evidence type="ECO:0000256" key="4">
    <source>
        <dbReference type="ARBA" id="ARBA00022692"/>
    </source>
</evidence>
<dbReference type="Pfam" id="PF01151">
    <property type="entry name" value="ELO"/>
    <property type="match status" value="1"/>
</dbReference>
<feature type="transmembrane region" description="Helical" evidence="10">
    <location>
        <begin position="220"/>
        <end position="243"/>
    </location>
</feature>
<keyword evidence="7 10" id="KW-0443">Lipid metabolism</keyword>
<organism evidence="11 12">
    <name type="scientific">Folsomia candida</name>
    <name type="common">Springtail</name>
    <dbReference type="NCBI Taxonomy" id="158441"/>
    <lineage>
        <taxon>Eukaryota</taxon>
        <taxon>Metazoa</taxon>
        <taxon>Ecdysozoa</taxon>
        <taxon>Arthropoda</taxon>
        <taxon>Hexapoda</taxon>
        <taxon>Collembola</taxon>
        <taxon>Entomobryomorpha</taxon>
        <taxon>Isotomoidea</taxon>
        <taxon>Isotomidae</taxon>
        <taxon>Proisotominae</taxon>
        <taxon>Folsomia</taxon>
    </lineage>
</organism>
<dbReference type="AlphaFoldDB" id="A0A226EZU5"/>